<comment type="caution">
    <text evidence="1">The sequence shown here is derived from an EMBL/GenBank/DDBJ whole genome shotgun (WGS) entry which is preliminary data.</text>
</comment>
<dbReference type="EMBL" id="JAGRRH010000001">
    <property type="protein sequence ID" value="KAG7374651.1"/>
    <property type="molecule type" value="Genomic_DNA"/>
</dbReference>
<evidence type="ECO:0000313" key="2">
    <source>
        <dbReference type="Proteomes" id="UP000693970"/>
    </source>
</evidence>
<proteinExistence type="predicted"/>
<organism evidence="1 2">
    <name type="scientific">Nitzschia inconspicua</name>
    <dbReference type="NCBI Taxonomy" id="303405"/>
    <lineage>
        <taxon>Eukaryota</taxon>
        <taxon>Sar</taxon>
        <taxon>Stramenopiles</taxon>
        <taxon>Ochrophyta</taxon>
        <taxon>Bacillariophyta</taxon>
        <taxon>Bacillariophyceae</taxon>
        <taxon>Bacillariophycidae</taxon>
        <taxon>Bacillariales</taxon>
        <taxon>Bacillariaceae</taxon>
        <taxon>Nitzschia</taxon>
    </lineage>
</organism>
<sequence>MSSQDVAPTAAKHLKLTILTLRRHQDGIWIRRLVEALQEEMATKTSLHYSVNIVEVVVLEELLKGPMCVTNNNLVDDISSWVGLVNRVSDAAEPWEVKACMAVLQFAKLVGVPIWNGPKAYSLFTHKWCHHILFQRAKLHTPATVMSLQQPPLQQQQQQVQQQRPCGQGDRPSFEEQAVGILSEMEREPNTFQSYETTGMDRKSTFDFLVKPNAGGFGAGIERLTFDRNTRIVHTPSSNSIISRNLPSYSDHFLLFQRYHPPLEDKIYRVWFLRGKVQCGVIRSGNPQDAPFHCVGGVCQHHPKTKDSTYQQPSSSTILPWLVPNKVREEIEEQLLPVLPSDAHCGSVEFLYTASNTTQRLYFDLNLLSTLPVDNTQVASASDEDPWNHLASEILRFCKSYEL</sequence>
<reference evidence="1" key="1">
    <citation type="journal article" date="2021" name="Sci. Rep.">
        <title>Diploid genomic architecture of Nitzschia inconspicua, an elite biomass production diatom.</title>
        <authorList>
            <person name="Oliver A."/>
            <person name="Podell S."/>
            <person name="Pinowska A."/>
            <person name="Traller J.C."/>
            <person name="Smith S.R."/>
            <person name="McClure R."/>
            <person name="Beliaev A."/>
            <person name="Bohutskyi P."/>
            <person name="Hill E.A."/>
            <person name="Rabines A."/>
            <person name="Zheng H."/>
            <person name="Allen L.Z."/>
            <person name="Kuo A."/>
            <person name="Grigoriev I.V."/>
            <person name="Allen A.E."/>
            <person name="Hazlebeck D."/>
            <person name="Allen E.E."/>
        </authorList>
    </citation>
    <scope>NUCLEOTIDE SEQUENCE</scope>
    <source>
        <strain evidence="1">Hildebrandi</strain>
    </source>
</reference>
<evidence type="ECO:0000313" key="1">
    <source>
        <dbReference type="EMBL" id="KAG7374651.1"/>
    </source>
</evidence>
<accession>A0A9K3Q891</accession>
<gene>
    <name evidence="1" type="ORF">IV203_013746</name>
</gene>
<keyword evidence="2" id="KW-1185">Reference proteome</keyword>
<dbReference type="OrthoDB" id="45864at2759"/>
<protein>
    <submittedName>
        <fullName evidence="1">Uncharacterized protein</fullName>
    </submittedName>
</protein>
<name>A0A9K3Q891_9STRA</name>
<dbReference type="AlphaFoldDB" id="A0A9K3Q891"/>
<reference evidence="1" key="2">
    <citation type="submission" date="2021-04" db="EMBL/GenBank/DDBJ databases">
        <authorList>
            <person name="Podell S."/>
        </authorList>
    </citation>
    <scope>NUCLEOTIDE SEQUENCE</scope>
    <source>
        <strain evidence="1">Hildebrandi</strain>
    </source>
</reference>
<dbReference type="Proteomes" id="UP000693970">
    <property type="component" value="Unassembled WGS sequence"/>
</dbReference>